<dbReference type="InterPro" id="IPR000742">
    <property type="entry name" value="EGF"/>
</dbReference>
<comment type="caution">
    <text evidence="4">Lacks conserved residue(s) required for the propagation of feature annotation.</text>
</comment>
<feature type="disulfide bond" evidence="4">
    <location>
        <begin position="239"/>
        <end position="248"/>
    </location>
</feature>
<evidence type="ECO:0000256" key="4">
    <source>
        <dbReference type="PROSITE-ProRule" id="PRU00076"/>
    </source>
</evidence>
<dbReference type="PROSITE" id="PS01186">
    <property type="entry name" value="EGF_2"/>
    <property type="match status" value="1"/>
</dbReference>
<feature type="disulfide bond" evidence="4">
    <location>
        <begin position="218"/>
        <end position="228"/>
    </location>
</feature>
<evidence type="ECO:0000259" key="5">
    <source>
        <dbReference type="PROSITE" id="PS50026"/>
    </source>
</evidence>
<sequence>MQCAGFCVKEIVKKINTLLLFTFIVASSYAVTVAPSSLSLNASRLHASIRSSPVMLSCPEGCTQLGNCNHEMGNCECPWPRRGPTCEEDPLSLCYDDPTNHTVPSCGIRAPKNCECYKQCQNLHCQDSNGDVYNCEHELGRKIGEARCFLYRNRPVDQQGSAIPKKGKEVVDWYRIPAQGWYVWKSGKPRWWWDWLPFKQRWALRGSYEEFVIPLEDCPLNCTSRGVCIQEITQIKCICRKGFKGLACELDDNEEACWFSPTCNGHGKCKSGFCHCDPGWWGLGCTRSSAYALESGSKAVPSRLRLRIYMYDIPSEHTFPGEYDDGVYTRDNMYAAYEYFIKYFLQDWDVRTENPHEANMFFVPALVYFYAGNLGNPLPHLRKVVKYISTTYPFWNRTGGRDHFWWMTGDQGACWMPEDLMRNPIKLVHFGLTGSNLTWRDPPRDLHLDKEYGCILPERDIVTPPVVHNKFPNTGKSIDLFKTILENRGSDARLRKLLLFFAGAFQMTDMMYSGGARQALNTTFQNHSPSDVLMMQGTTHRYDDLFLDSKFCVAPYGFGWGLRLSIAVTHACIPVIIQDHVHQPFEDILPYQQFSVRLRVKDVPSIVSILRSYSDEQLAVMRYELWNHWAAFLWPREAGGLAYNYTIKALRKRMYNYAAEYYRL</sequence>
<keyword evidence="4" id="KW-1015">Disulfide bond</keyword>
<dbReference type="AlphaFoldDB" id="A0A250XM12"/>
<dbReference type="Pfam" id="PF23106">
    <property type="entry name" value="EGF_Teneurin"/>
    <property type="match status" value="1"/>
</dbReference>
<organism evidence="6 7">
    <name type="scientific">Chlamydomonas eustigma</name>
    <dbReference type="NCBI Taxonomy" id="1157962"/>
    <lineage>
        <taxon>Eukaryota</taxon>
        <taxon>Viridiplantae</taxon>
        <taxon>Chlorophyta</taxon>
        <taxon>core chlorophytes</taxon>
        <taxon>Chlorophyceae</taxon>
        <taxon>CS clade</taxon>
        <taxon>Chlamydomonadales</taxon>
        <taxon>Chlamydomonadaceae</taxon>
        <taxon>Chlamydomonas</taxon>
    </lineage>
</organism>
<dbReference type="PROSITE" id="PS00022">
    <property type="entry name" value="EGF_1"/>
    <property type="match status" value="2"/>
</dbReference>
<evidence type="ECO:0000313" key="6">
    <source>
        <dbReference type="EMBL" id="GAX84073.1"/>
    </source>
</evidence>
<evidence type="ECO:0000256" key="3">
    <source>
        <dbReference type="ARBA" id="ARBA00023034"/>
    </source>
</evidence>
<comment type="subcellular location">
    <subcellularLocation>
        <location evidence="1">Golgi apparatus membrane</location>
        <topology evidence="1">Single-pass type II membrane protein</topology>
    </subcellularLocation>
</comment>
<dbReference type="PROSITE" id="PS50026">
    <property type="entry name" value="EGF_3"/>
    <property type="match status" value="1"/>
</dbReference>
<comment type="caution">
    <text evidence="6">The sequence shown here is derived from an EMBL/GenBank/DDBJ whole genome shotgun (WGS) entry which is preliminary data.</text>
</comment>
<dbReference type="GO" id="GO:0016757">
    <property type="term" value="F:glycosyltransferase activity"/>
    <property type="evidence" value="ECO:0007669"/>
    <property type="project" value="InterPro"/>
</dbReference>
<gene>
    <name evidence="6" type="ORF">CEUSTIGMA_g11497.t1</name>
</gene>
<evidence type="ECO:0000256" key="2">
    <source>
        <dbReference type="ARBA" id="ARBA00010271"/>
    </source>
</evidence>
<feature type="domain" description="EGF-like" evidence="5">
    <location>
        <begin position="214"/>
        <end position="249"/>
    </location>
</feature>
<dbReference type="InterPro" id="IPR004263">
    <property type="entry name" value="Exostosin"/>
</dbReference>
<dbReference type="InterPro" id="IPR040911">
    <property type="entry name" value="Exostosin_GT47"/>
</dbReference>
<keyword evidence="7" id="KW-1185">Reference proteome</keyword>
<dbReference type="Gene3D" id="2.10.25.10">
    <property type="entry name" value="Laminin"/>
    <property type="match status" value="1"/>
</dbReference>
<comment type="similarity">
    <text evidence="2">Belongs to the glycosyltransferase 47 family.</text>
</comment>
<dbReference type="Pfam" id="PF03016">
    <property type="entry name" value="Exostosin_GT47"/>
    <property type="match status" value="1"/>
</dbReference>
<proteinExistence type="inferred from homology"/>
<dbReference type="OrthoDB" id="1924787at2759"/>
<keyword evidence="3" id="KW-0333">Golgi apparatus</keyword>
<protein>
    <recommendedName>
        <fullName evidence="5">EGF-like domain-containing protein</fullName>
    </recommendedName>
</protein>
<evidence type="ECO:0000256" key="1">
    <source>
        <dbReference type="ARBA" id="ARBA00004323"/>
    </source>
</evidence>
<name>A0A250XM12_9CHLO</name>
<dbReference type="Proteomes" id="UP000232323">
    <property type="component" value="Unassembled WGS sequence"/>
</dbReference>
<dbReference type="PANTHER" id="PTHR11062">
    <property type="entry name" value="EXOSTOSIN HEPARAN SULFATE GLYCOSYLTRANSFERASE -RELATED"/>
    <property type="match status" value="1"/>
</dbReference>
<accession>A0A250XM12</accession>
<dbReference type="PANTHER" id="PTHR11062:SF376">
    <property type="entry name" value="EXOSTOSIN FAMILY PROTEIN"/>
    <property type="match status" value="1"/>
</dbReference>
<reference evidence="6 7" key="1">
    <citation type="submission" date="2017-08" db="EMBL/GenBank/DDBJ databases">
        <title>Acidophilic green algal genome provides insights into adaptation to an acidic environment.</title>
        <authorList>
            <person name="Hirooka S."/>
            <person name="Hirose Y."/>
            <person name="Kanesaki Y."/>
            <person name="Higuchi S."/>
            <person name="Fujiwara T."/>
            <person name="Onuma R."/>
            <person name="Era A."/>
            <person name="Ohbayashi R."/>
            <person name="Uzuka A."/>
            <person name="Nozaki H."/>
            <person name="Yoshikawa H."/>
            <person name="Miyagishima S.Y."/>
        </authorList>
    </citation>
    <scope>NUCLEOTIDE SEQUENCE [LARGE SCALE GENOMIC DNA]</scope>
    <source>
        <strain evidence="6 7">NIES-2499</strain>
    </source>
</reference>
<dbReference type="EMBL" id="BEGY01000115">
    <property type="protein sequence ID" value="GAX84073.1"/>
    <property type="molecule type" value="Genomic_DNA"/>
</dbReference>
<dbReference type="GO" id="GO:0000139">
    <property type="term" value="C:Golgi membrane"/>
    <property type="evidence" value="ECO:0007669"/>
    <property type="project" value="UniProtKB-SubCell"/>
</dbReference>
<dbReference type="SMART" id="SM00181">
    <property type="entry name" value="EGF"/>
    <property type="match status" value="3"/>
</dbReference>
<evidence type="ECO:0000313" key="7">
    <source>
        <dbReference type="Proteomes" id="UP000232323"/>
    </source>
</evidence>
<keyword evidence="4" id="KW-0245">EGF-like domain</keyword>